<dbReference type="EMBL" id="JBEHCU010000950">
    <property type="protein sequence ID" value="KAL1403979.1"/>
    <property type="molecule type" value="Genomic_DNA"/>
</dbReference>
<dbReference type="Proteomes" id="UP001562425">
    <property type="component" value="Unassembled WGS sequence"/>
</dbReference>
<organism evidence="2 3">
    <name type="scientific">Culex pipiens pipiens</name>
    <name type="common">Northern house mosquito</name>
    <dbReference type="NCBI Taxonomy" id="38569"/>
    <lineage>
        <taxon>Eukaryota</taxon>
        <taxon>Metazoa</taxon>
        <taxon>Ecdysozoa</taxon>
        <taxon>Arthropoda</taxon>
        <taxon>Hexapoda</taxon>
        <taxon>Insecta</taxon>
        <taxon>Pterygota</taxon>
        <taxon>Neoptera</taxon>
        <taxon>Endopterygota</taxon>
        <taxon>Diptera</taxon>
        <taxon>Nematocera</taxon>
        <taxon>Culicoidea</taxon>
        <taxon>Culicidae</taxon>
        <taxon>Culicinae</taxon>
        <taxon>Culicini</taxon>
        <taxon>Culex</taxon>
        <taxon>Culex</taxon>
    </lineage>
</organism>
<dbReference type="AlphaFoldDB" id="A0ABD1E0H1"/>
<feature type="region of interest" description="Disordered" evidence="1">
    <location>
        <begin position="89"/>
        <end position="112"/>
    </location>
</feature>
<accession>A0ABD1E0H1</accession>
<keyword evidence="3" id="KW-1185">Reference proteome</keyword>
<protein>
    <submittedName>
        <fullName evidence="2">Uncharacterized protein</fullName>
    </submittedName>
</protein>
<feature type="region of interest" description="Disordered" evidence="1">
    <location>
        <begin position="1"/>
        <end position="26"/>
    </location>
</feature>
<proteinExistence type="predicted"/>
<evidence type="ECO:0000313" key="2">
    <source>
        <dbReference type="EMBL" id="KAL1403979.1"/>
    </source>
</evidence>
<evidence type="ECO:0000256" key="1">
    <source>
        <dbReference type="SAM" id="MobiDB-lite"/>
    </source>
</evidence>
<sequence length="163" mass="17107">MATPGDSRQPEVPVNDADDHSGRLGSGVSYRLFPGVVAEDGDVNRLVTPEVPVRSAGGIETGVEVSNHDGDPQAECVFRCRLALGAKSMATPGDSRQPEVPVNDADDHSGRLGSGVSYRLFPGVVAEDGDVNRLVTPEVPVRSAGGIETGVEVSNREHRPPQT</sequence>
<gene>
    <name evidence="2" type="ORF">pipiens_005490</name>
</gene>
<comment type="caution">
    <text evidence="2">The sequence shown here is derived from an EMBL/GenBank/DDBJ whole genome shotgun (WGS) entry which is preliminary data.</text>
</comment>
<name>A0ABD1E0H1_CULPP</name>
<evidence type="ECO:0000313" key="3">
    <source>
        <dbReference type="Proteomes" id="UP001562425"/>
    </source>
</evidence>
<reference evidence="2 3" key="1">
    <citation type="submission" date="2024-05" db="EMBL/GenBank/DDBJ databases">
        <title>Culex pipiens pipiens assembly and annotation.</title>
        <authorList>
            <person name="Alout H."/>
            <person name="Durand T."/>
        </authorList>
    </citation>
    <scope>NUCLEOTIDE SEQUENCE [LARGE SCALE GENOMIC DNA]</scope>
    <source>
        <strain evidence="2">HA-2024</strain>
        <tissue evidence="2">Whole body</tissue>
    </source>
</reference>